<keyword evidence="7" id="KW-0540">Nuclease</keyword>
<dbReference type="AlphaFoldDB" id="A0A0K8R6E4"/>
<dbReference type="InterPro" id="IPR010506">
    <property type="entry name" value="DMAP1-bd"/>
</dbReference>
<dbReference type="SUPFAM" id="SSF50911">
    <property type="entry name" value="Mannose 6-phosphate receptor domain"/>
    <property type="match status" value="1"/>
</dbReference>
<dbReference type="Pfam" id="PF13015">
    <property type="entry name" value="PRKCSH_1"/>
    <property type="match status" value="1"/>
</dbReference>
<dbReference type="EMBL" id="GADI01007081">
    <property type="protein sequence ID" value="JAA66727.1"/>
    <property type="molecule type" value="mRNA"/>
</dbReference>
<evidence type="ECO:0000259" key="6">
    <source>
        <dbReference type="PROSITE" id="PS51914"/>
    </source>
</evidence>
<feature type="domain" description="MRH" evidence="6">
    <location>
        <begin position="74"/>
        <end position="176"/>
    </location>
</feature>
<organism evidence="7">
    <name type="scientific">Ixodes ricinus</name>
    <name type="common">Common tick</name>
    <name type="synonym">Acarus ricinus</name>
    <dbReference type="NCBI Taxonomy" id="34613"/>
    <lineage>
        <taxon>Eukaryota</taxon>
        <taxon>Metazoa</taxon>
        <taxon>Ecdysozoa</taxon>
        <taxon>Arthropoda</taxon>
        <taxon>Chelicerata</taxon>
        <taxon>Arachnida</taxon>
        <taxon>Acari</taxon>
        <taxon>Parasitiformes</taxon>
        <taxon>Ixodida</taxon>
        <taxon>Ixodoidea</taxon>
        <taxon>Ixodidae</taxon>
        <taxon>Ixodinae</taxon>
        <taxon>Ixodes</taxon>
    </lineage>
</organism>
<evidence type="ECO:0000259" key="5">
    <source>
        <dbReference type="PROSITE" id="PS51912"/>
    </source>
</evidence>
<feature type="coiled-coil region" evidence="3">
    <location>
        <begin position="256"/>
        <end position="283"/>
    </location>
</feature>
<dbReference type="InterPro" id="IPR009011">
    <property type="entry name" value="Man6P_isomerase_rcpt-bd_dom_sf"/>
</dbReference>
<reference evidence="7" key="1">
    <citation type="submission" date="2012-12" db="EMBL/GenBank/DDBJ databases">
        <title>Identification and characterization of a phenylalanine ammonia-lyase gene family in Isatis indigotica Fort.</title>
        <authorList>
            <person name="Liu Q."/>
            <person name="Chen J."/>
            <person name="Zhou X."/>
            <person name="Di P."/>
            <person name="Xiao Y."/>
            <person name="Xuan H."/>
            <person name="Zhang L."/>
            <person name="Chen W."/>
        </authorList>
    </citation>
    <scope>NUCLEOTIDE SEQUENCE</scope>
    <source>
        <tissue evidence="7">Salivary gland</tissue>
    </source>
</reference>
<name>A0A0K8R6E4_IXORI</name>
<evidence type="ECO:0000313" key="7">
    <source>
        <dbReference type="EMBL" id="JAA66727.1"/>
    </source>
</evidence>
<feature type="signal peptide" evidence="4">
    <location>
        <begin position="1"/>
        <end position="24"/>
    </location>
</feature>
<protein>
    <submittedName>
        <fullName evidence="7">Putative structure-specific endonuclease ercc1-xpf ercc1 component</fullName>
    </submittedName>
</protein>
<dbReference type="PANTHER" id="PTHR12630:SF6">
    <property type="entry name" value="N-ACETYLGLUCOSAMINE-1-PHOSPHOTRANSFERASE SUBUNIT GAMMA"/>
    <property type="match status" value="1"/>
</dbReference>
<keyword evidence="2" id="KW-1015">Disulfide bond</keyword>
<evidence type="ECO:0000256" key="1">
    <source>
        <dbReference type="ARBA" id="ARBA00022729"/>
    </source>
</evidence>
<dbReference type="GO" id="GO:0005794">
    <property type="term" value="C:Golgi apparatus"/>
    <property type="evidence" value="ECO:0007669"/>
    <property type="project" value="TreeGrafter"/>
</dbReference>
<accession>A0A0K8R6E4</accession>
<dbReference type="GO" id="GO:0004519">
    <property type="term" value="F:endonuclease activity"/>
    <property type="evidence" value="ECO:0007669"/>
    <property type="project" value="UniProtKB-KW"/>
</dbReference>
<dbReference type="InterPro" id="IPR039794">
    <property type="entry name" value="Gtb1-like"/>
</dbReference>
<sequence length="293" mass="32527">MFLKPVPPLLCTTVILAVLQLTSAGNVAVRIVRETAPYGIFGSNFQLNPRDQVLVAESKPEKFAGPSHLKRLLGKCFNFSTSDYRYTLCPFQNITQVEDSYRWNAYKGVLGVWQGWRITNGTFASMIYAEGDSCGASKRSVQVTLTCGNHSSLLNVSEPERCKYAAAFATPLVCSDDALLVYPRLNATLRQRWNDVESQRFNDELTQKGYEKELNNIFQEAGFLKLPKEESTIAKPQAASGGINDTGRAPTRLTDIAVCNAEYEQLRAEVASLRMSLEMYQRSSTSLSTPPPS</sequence>
<dbReference type="InterPro" id="IPR036607">
    <property type="entry name" value="PRKCSH"/>
</dbReference>
<feature type="chain" id="PRO_5005515974" evidence="4">
    <location>
        <begin position="25"/>
        <end position="293"/>
    </location>
</feature>
<evidence type="ECO:0000256" key="4">
    <source>
        <dbReference type="SAM" id="SignalP"/>
    </source>
</evidence>
<keyword evidence="3" id="KW-0175">Coiled coil</keyword>
<dbReference type="Gene3D" id="2.70.130.10">
    <property type="entry name" value="Mannose-6-phosphate receptor binding domain"/>
    <property type="match status" value="1"/>
</dbReference>
<dbReference type="PROSITE" id="PS51914">
    <property type="entry name" value="MRH"/>
    <property type="match status" value="1"/>
</dbReference>
<dbReference type="PROSITE" id="PS51912">
    <property type="entry name" value="DMAP1_BIND"/>
    <property type="match status" value="1"/>
</dbReference>
<keyword evidence="7" id="KW-0255">Endonuclease</keyword>
<proteinExistence type="evidence at transcript level"/>
<dbReference type="PANTHER" id="PTHR12630">
    <property type="entry name" value="N-LINKED OLIGOSACCHARIDE PROCESSING"/>
    <property type="match status" value="1"/>
</dbReference>
<keyword evidence="7" id="KW-0378">Hydrolase</keyword>
<evidence type="ECO:0000256" key="2">
    <source>
        <dbReference type="ARBA" id="ARBA00023157"/>
    </source>
</evidence>
<feature type="domain" description="DMAP1-binding" evidence="5">
    <location>
        <begin position="181"/>
        <end position="290"/>
    </location>
</feature>
<keyword evidence="1 4" id="KW-0732">Signal</keyword>
<evidence type="ECO:0000256" key="3">
    <source>
        <dbReference type="SAM" id="Coils"/>
    </source>
</evidence>
<dbReference type="InterPro" id="IPR044865">
    <property type="entry name" value="MRH_dom"/>
</dbReference>